<feature type="domain" description="Methyltransferase type 11" evidence="1">
    <location>
        <begin position="89"/>
        <end position="138"/>
    </location>
</feature>
<dbReference type="AlphaFoldDB" id="A0AAE3GU30"/>
<dbReference type="EMBL" id="JAMZMM010000192">
    <property type="protein sequence ID" value="MCP2730359.1"/>
    <property type="molecule type" value="Genomic_DNA"/>
</dbReference>
<protein>
    <submittedName>
        <fullName evidence="2">Class I SAM-dependent methyltransferase</fullName>
    </submittedName>
</protein>
<keyword evidence="2" id="KW-0808">Transferase</keyword>
<name>A0AAE3GU30_9CYAN</name>
<dbReference type="Gene3D" id="3.40.50.150">
    <property type="entry name" value="Vaccinia Virus protein VP39"/>
    <property type="match status" value="1"/>
</dbReference>
<comment type="caution">
    <text evidence="2">The sequence shown here is derived from an EMBL/GenBank/DDBJ whole genome shotgun (WGS) entry which is preliminary data.</text>
</comment>
<keyword evidence="2" id="KW-0489">Methyltransferase</keyword>
<sequence length="225" mass="26287">MTDYKKHENSPYIGPKLSGLGTKLSWYARQKMFKSLMEMADITPEITVLDVGVTSDRRLDCNFFEKLYPYPHKLTAVGLEDASFLEQDYPGLTFVKTDGLRLPFPDKSFDLGVSFAVIEHVGSRDNQRAFIHELCRVSRTCFITTPNRWYPIEFHTALPLIHWLPHSWFRQILRWLGKEFWAKEANLNLLSEKNMLSLFPVDAKVRKKHFRLLGLISNLVFYIEN</sequence>
<proteinExistence type="predicted"/>
<evidence type="ECO:0000259" key="1">
    <source>
        <dbReference type="Pfam" id="PF08241"/>
    </source>
</evidence>
<dbReference type="RefSeq" id="WP_254013119.1">
    <property type="nucleotide sequence ID" value="NZ_JAMZMM010000192.1"/>
</dbReference>
<dbReference type="GO" id="GO:0032259">
    <property type="term" value="P:methylation"/>
    <property type="evidence" value="ECO:0007669"/>
    <property type="project" value="UniProtKB-KW"/>
</dbReference>
<reference evidence="2" key="1">
    <citation type="submission" date="2022-06" db="EMBL/GenBank/DDBJ databases">
        <title>New cyanobacteria of genus Symplocastrum in benthos of Lake Baikal.</title>
        <authorList>
            <person name="Sorokovikova E."/>
            <person name="Tikhonova I."/>
            <person name="Krasnopeev A."/>
            <person name="Evseev P."/>
            <person name="Gladkikh A."/>
            <person name="Belykh O."/>
        </authorList>
    </citation>
    <scope>NUCLEOTIDE SEQUENCE</scope>
    <source>
        <strain evidence="2">BBK-W-15</strain>
    </source>
</reference>
<dbReference type="GO" id="GO:0008757">
    <property type="term" value="F:S-adenosylmethionine-dependent methyltransferase activity"/>
    <property type="evidence" value="ECO:0007669"/>
    <property type="project" value="InterPro"/>
</dbReference>
<organism evidence="2 3">
    <name type="scientific">Limnofasciculus baicalensis BBK-W-15</name>
    <dbReference type="NCBI Taxonomy" id="2699891"/>
    <lineage>
        <taxon>Bacteria</taxon>
        <taxon>Bacillati</taxon>
        <taxon>Cyanobacteriota</taxon>
        <taxon>Cyanophyceae</taxon>
        <taxon>Coleofasciculales</taxon>
        <taxon>Coleofasciculaceae</taxon>
        <taxon>Limnofasciculus</taxon>
        <taxon>Limnofasciculus baicalensis</taxon>
    </lineage>
</organism>
<gene>
    <name evidence="2" type="ORF">NJ959_18160</name>
</gene>
<keyword evidence="3" id="KW-1185">Reference proteome</keyword>
<dbReference type="InterPro" id="IPR013216">
    <property type="entry name" value="Methyltransf_11"/>
</dbReference>
<accession>A0AAE3GU30</accession>
<dbReference type="SUPFAM" id="SSF53335">
    <property type="entry name" value="S-adenosyl-L-methionine-dependent methyltransferases"/>
    <property type="match status" value="1"/>
</dbReference>
<dbReference type="InterPro" id="IPR029063">
    <property type="entry name" value="SAM-dependent_MTases_sf"/>
</dbReference>
<evidence type="ECO:0000313" key="3">
    <source>
        <dbReference type="Proteomes" id="UP001204953"/>
    </source>
</evidence>
<dbReference type="Proteomes" id="UP001204953">
    <property type="component" value="Unassembled WGS sequence"/>
</dbReference>
<dbReference type="Pfam" id="PF08241">
    <property type="entry name" value="Methyltransf_11"/>
    <property type="match status" value="1"/>
</dbReference>
<evidence type="ECO:0000313" key="2">
    <source>
        <dbReference type="EMBL" id="MCP2730359.1"/>
    </source>
</evidence>